<evidence type="ECO:0000259" key="1">
    <source>
        <dbReference type="Pfam" id="PF13472"/>
    </source>
</evidence>
<dbReference type="Proteomes" id="UP001596527">
    <property type="component" value="Unassembled WGS sequence"/>
</dbReference>
<accession>A0ABW2SK66</accession>
<evidence type="ECO:0000313" key="3">
    <source>
        <dbReference type="Proteomes" id="UP001596527"/>
    </source>
</evidence>
<feature type="domain" description="SGNH hydrolase-type esterase" evidence="1">
    <location>
        <begin position="5"/>
        <end position="177"/>
    </location>
</feature>
<organism evidence="2 3">
    <name type="scientific">Schaalia naturae</name>
    <dbReference type="NCBI Taxonomy" id="635203"/>
    <lineage>
        <taxon>Bacteria</taxon>
        <taxon>Bacillati</taxon>
        <taxon>Actinomycetota</taxon>
        <taxon>Actinomycetes</taxon>
        <taxon>Actinomycetales</taxon>
        <taxon>Actinomycetaceae</taxon>
        <taxon>Schaalia</taxon>
    </lineage>
</organism>
<dbReference type="EMBL" id="JBHTEF010000001">
    <property type="protein sequence ID" value="MFC7580194.1"/>
    <property type="molecule type" value="Genomic_DNA"/>
</dbReference>
<comment type="caution">
    <text evidence="2">The sequence shown here is derived from an EMBL/GenBank/DDBJ whole genome shotgun (WGS) entry which is preliminary data.</text>
</comment>
<dbReference type="Pfam" id="PF13472">
    <property type="entry name" value="Lipase_GDSL_2"/>
    <property type="match status" value="1"/>
</dbReference>
<dbReference type="SUPFAM" id="SSF52266">
    <property type="entry name" value="SGNH hydrolase"/>
    <property type="match status" value="1"/>
</dbReference>
<name>A0ABW2SK66_9ACTO</name>
<sequence>MRICVIGDELVAGVGDPRGLGWVGRVIGRSSFPEPPVVLSLAMPGETTGELSSRWEREVAPRTRPGDTRLVVGIGAADVPAGLSTPRTRLNLANIIDRAATLKLPCLVVGPPPLAGADRRALEAVSRACAEVCERRHVPFVDTLRPLASHDQWAEDMAASPARTERGIALPGQAGYALMAWLVLHEGWDEWSGAEPRA</sequence>
<protein>
    <submittedName>
        <fullName evidence="2">GDSL-type esterase/lipase family protein</fullName>
    </submittedName>
</protein>
<proteinExistence type="predicted"/>
<evidence type="ECO:0000313" key="2">
    <source>
        <dbReference type="EMBL" id="MFC7580194.1"/>
    </source>
</evidence>
<dbReference type="InterPro" id="IPR036514">
    <property type="entry name" value="SGNH_hydro_sf"/>
</dbReference>
<dbReference type="Gene3D" id="3.40.50.1110">
    <property type="entry name" value="SGNH hydrolase"/>
    <property type="match status" value="1"/>
</dbReference>
<keyword evidence="3" id="KW-1185">Reference proteome</keyword>
<gene>
    <name evidence="2" type="ORF">ACFQWG_03020</name>
</gene>
<dbReference type="InterPro" id="IPR013830">
    <property type="entry name" value="SGNH_hydro"/>
</dbReference>
<dbReference type="RefSeq" id="WP_380971973.1">
    <property type="nucleotide sequence ID" value="NZ_JBHTEF010000001.1"/>
</dbReference>
<reference evidence="3" key="1">
    <citation type="journal article" date="2019" name="Int. J. Syst. Evol. Microbiol.">
        <title>The Global Catalogue of Microorganisms (GCM) 10K type strain sequencing project: providing services to taxonomists for standard genome sequencing and annotation.</title>
        <authorList>
            <consortium name="The Broad Institute Genomics Platform"/>
            <consortium name="The Broad Institute Genome Sequencing Center for Infectious Disease"/>
            <person name="Wu L."/>
            <person name="Ma J."/>
        </authorList>
    </citation>
    <scope>NUCLEOTIDE SEQUENCE [LARGE SCALE GENOMIC DNA]</scope>
    <source>
        <strain evidence="3">CCUG 56698</strain>
    </source>
</reference>